<dbReference type="Proteomes" id="UP001208570">
    <property type="component" value="Unassembled WGS sequence"/>
</dbReference>
<feature type="transmembrane region" description="Helical" evidence="11">
    <location>
        <begin position="369"/>
        <end position="391"/>
    </location>
</feature>
<feature type="domain" description="CBS" evidence="13">
    <location>
        <begin position="637"/>
        <end position="698"/>
    </location>
</feature>
<dbReference type="GO" id="GO:0016020">
    <property type="term" value="C:membrane"/>
    <property type="evidence" value="ECO:0007669"/>
    <property type="project" value="UniProtKB-SubCell"/>
</dbReference>
<dbReference type="Gene3D" id="3.10.580.10">
    <property type="entry name" value="CBS-domain"/>
    <property type="match status" value="1"/>
</dbReference>
<keyword evidence="8 11" id="KW-0472">Membrane</keyword>
<keyword evidence="4" id="KW-0677">Repeat</keyword>
<proteinExistence type="inferred from homology"/>
<gene>
    <name evidence="14" type="ORF">LSH36_346g01010</name>
</gene>
<keyword evidence="6 11" id="KW-0406">Ion transport</keyword>
<feature type="transmembrane region" description="Helical" evidence="11">
    <location>
        <begin position="323"/>
        <end position="348"/>
    </location>
</feature>
<evidence type="ECO:0000259" key="13">
    <source>
        <dbReference type="PROSITE" id="PS51371"/>
    </source>
</evidence>
<comment type="similarity">
    <text evidence="11">Belongs to the chloride channel (TC 2.A.49) family.</text>
</comment>
<comment type="caution">
    <text evidence="14">The sequence shown here is derived from an EMBL/GenBank/DDBJ whole genome shotgun (WGS) entry which is preliminary data.</text>
</comment>
<evidence type="ECO:0000313" key="14">
    <source>
        <dbReference type="EMBL" id="KAK2151911.1"/>
    </source>
</evidence>
<dbReference type="InterPro" id="IPR000644">
    <property type="entry name" value="CBS_dom"/>
</dbReference>
<evidence type="ECO:0000256" key="10">
    <source>
        <dbReference type="PROSITE-ProRule" id="PRU00703"/>
    </source>
</evidence>
<evidence type="ECO:0000256" key="4">
    <source>
        <dbReference type="ARBA" id="ARBA00022737"/>
    </source>
</evidence>
<dbReference type="PANTHER" id="PTHR11689">
    <property type="entry name" value="CHLORIDE CHANNEL PROTEIN CLC FAMILY MEMBER"/>
    <property type="match status" value="1"/>
</dbReference>
<evidence type="ECO:0000256" key="6">
    <source>
        <dbReference type="ARBA" id="ARBA00023065"/>
    </source>
</evidence>
<dbReference type="PANTHER" id="PTHR11689:SF89">
    <property type="entry name" value="CHLORIDE CHANNEL PROTEIN"/>
    <property type="match status" value="1"/>
</dbReference>
<keyword evidence="3 11" id="KW-0812">Transmembrane</keyword>
<protein>
    <recommendedName>
        <fullName evidence="11">Chloride channel protein</fullName>
    </recommendedName>
</protein>
<evidence type="ECO:0000256" key="3">
    <source>
        <dbReference type="ARBA" id="ARBA00022692"/>
    </source>
</evidence>
<dbReference type="InterPro" id="IPR051280">
    <property type="entry name" value="Cl-channel/antiporter"/>
</dbReference>
<dbReference type="AlphaFoldDB" id="A0AAD9JFW7"/>
<evidence type="ECO:0000256" key="7">
    <source>
        <dbReference type="ARBA" id="ARBA00023122"/>
    </source>
</evidence>
<dbReference type="SUPFAM" id="SSF81340">
    <property type="entry name" value="Clc chloride channel"/>
    <property type="match status" value="1"/>
</dbReference>
<evidence type="ECO:0000256" key="9">
    <source>
        <dbReference type="ARBA" id="ARBA00023214"/>
    </source>
</evidence>
<name>A0AAD9JFW7_9ANNE</name>
<dbReference type="InterPro" id="IPR001807">
    <property type="entry name" value="ClC"/>
</dbReference>
<feature type="transmembrane region" description="Helical" evidence="11">
    <location>
        <begin position="131"/>
        <end position="158"/>
    </location>
</feature>
<accession>A0AAD9JFW7</accession>
<feature type="region of interest" description="Disordered" evidence="12">
    <location>
        <begin position="1"/>
        <end position="25"/>
    </location>
</feature>
<dbReference type="SUPFAM" id="SSF54631">
    <property type="entry name" value="CBS-domain pair"/>
    <property type="match status" value="1"/>
</dbReference>
<dbReference type="PRINTS" id="PR00762">
    <property type="entry name" value="CLCHANNEL"/>
</dbReference>
<dbReference type="GO" id="GO:0005254">
    <property type="term" value="F:chloride channel activity"/>
    <property type="evidence" value="ECO:0007669"/>
    <property type="project" value="UniProtKB-UniRule"/>
</dbReference>
<dbReference type="EMBL" id="JAODUP010000346">
    <property type="protein sequence ID" value="KAK2151911.1"/>
    <property type="molecule type" value="Genomic_DNA"/>
</dbReference>
<evidence type="ECO:0000256" key="2">
    <source>
        <dbReference type="ARBA" id="ARBA00022448"/>
    </source>
</evidence>
<feature type="transmembrane region" description="Helical" evidence="11">
    <location>
        <begin position="178"/>
        <end position="198"/>
    </location>
</feature>
<keyword evidence="7 10" id="KW-0129">CBS domain</keyword>
<evidence type="ECO:0000256" key="8">
    <source>
        <dbReference type="ARBA" id="ARBA00023136"/>
    </source>
</evidence>
<evidence type="ECO:0000313" key="15">
    <source>
        <dbReference type="Proteomes" id="UP001208570"/>
    </source>
</evidence>
<feature type="region of interest" description="Disordered" evidence="12">
    <location>
        <begin position="752"/>
        <end position="778"/>
    </location>
</feature>
<evidence type="ECO:0000256" key="11">
    <source>
        <dbReference type="RuleBase" id="RU361221"/>
    </source>
</evidence>
<comment type="subcellular location">
    <subcellularLocation>
        <location evidence="1 11">Membrane</location>
        <topology evidence="1 11">Multi-pass membrane protein</topology>
    </subcellularLocation>
</comment>
<keyword evidence="15" id="KW-1185">Reference proteome</keyword>
<feature type="transmembrane region" description="Helical" evidence="11">
    <location>
        <begin position="287"/>
        <end position="311"/>
    </location>
</feature>
<dbReference type="InterPro" id="IPR014743">
    <property type="entry name" value="Cl-channel_core"/>
</dbReference>
<keyword evidence="2 11" id="KW-0813">Transport</keyword>
<dbReference type="Gene3D" id="1.10.3080.10">
    <property type="entry name" value="Clc chloride channel"/>
    <property type="match status" value="2"/>
</dbReference>
<evidence type="ECO:0000256" key="1">
    <source>
        <dbReference type="ARBA" id="ARBA00004141"/>
    </source>
</evidence>
<organism evidence="14 15">
    <name type="scientific">Paralvinella palmiformis</name>
    <dbReference type="NCBI Taxonomy" id="53620"/>
    <lineage>
        <taxon>Eukaryota</taxon>
        <taxon>Metazoa</taxon>
        <taxon>Spiralia</taxon>
        <taxon>Lophotrochozoa</taxon>
        <taxon>Annelida</taxon>
        <taxon>Polychaeta</taxon>
        <taxon>Sedentaria</taxon>
        <taxon>Canalipalpata</taxon>
        <taxon>Terebellida</taxon>
        <taxon>Terebelliformia</taxon>
        <taxon>Alvinellidae</taxon>
        <taxon>Paralvinella</taxon>
    </lineage>
</organism>
<dbReference type="SMART" id="SM00116">
    <property type="entry name" value="CBS"/>
    <property type="match status" value="1"/>
</dbReference>
<sequence>MEIENTNSIRVLRRNSSDSTVSPSTELGYTNDGFLQDDIIEDIELKRAQLGHRRFSGSVLNVGEVSKTRRLFRSRTVRKTSSLVSTTLKEPEKKAEAKFSSVNYSPTHSLVYMDWLRSYGHNHLIYEWDKWFLTFLIGIFTGLLAAFLNQCIDALVIVKWSRSQDYAAVEDNLLTWGWSFGLSCVFCLISSILVAFIYPPSIGGGTQDVIAYLNGVVVRGAFGLKNLIVKFTSNVFSVSAGMPCAVQGPVITYGAIIGSGVGQFRSKTLKCTPDVFSRLRNAIDRRAFTTAGVAAGVAAAFNAPIGGLLFAMEDLSSFWSKSLSWQVFFASVLATAVAGLIQAGFSGFQFGDVFGLFTLSITEPITTHVALILVAIVLGFVGGILGAVFTLCNTQIVCPARDAVLSKARNPFLKKVLKILECLIIVISFNITFRKHVTLVEVDHSHSYGNYTSPIKLTPFHCQNDDVNETSGDYFYSERIDIPTDNIWRWIDPGLISVMGAGSMLGGVTRLALASTVIVVEMSQDINMVIPVMLSVLVAKFTADDICKPLFKFQLEAKSLPYLDHEPRIALQGEMNELYAILSSDDVFDEQTPNVIINPSVFYDQLSEDYIFDEQAKAERVKSYCKLDYYKTVYVNLDPFINISTTKVEEDFSLHRTYNLFRTLGLRHLVVVDIRNHPVGMITRKDLTPFNIVDRLSVLPKKTLNTDKCLVKQLSVNSNLSENDSVFLPTTAVPIPTLSEKVDHYRDIQDRRLSADSSSRDNSSSCGSSEGSGQSSVIGGIPMNYGNINIKM</sequence>
<dbReference type="Pfam" id="PF00654">
    <property type="entry name" value="Voltage_CLC"/>
    <property type="match status" value="2"/>
</dbReference>
<evidence type="ECO:0000256" key="5">
    <source>
        <dbReference type="ARBA" id="ARBA00022989"/>
    </source>
</evidence>
<feature type="compositionally biased region" description="Low complexity" evidence="12">
    <location>
        <begin position="755"/>
        <end position="778"/>
    </location>
</feature>
<dbReference type="InterPro" id="IPR046342">
    <property type="entry name" value="CBS_dom_sf"/>
</dbReference>
<keyword evidence="5 11" id="KW-1133">Transmembrane helix</keyword>
<dbReference type="PROSITE" id="PS51371">
    <property type="entry name" value="CBS"/>
    <property type="match status" value="1"/>
</dbReference>
<evidence type="ECO:0000256" key="12">
    <source>
        <dbReference type="SAM" id="MobiDB-lite"/>
    </source>
</evidence>
<keyword evidence="9 11" id="KW-0868">Chloride</keyword>
<reference evidence="14" key="1">
    <citation type="journal article" date="2023" name="Mol. Biol. Evol.">
        <title>Third-Generation Sequencing Reveals the Adaptive Role of the Epigenome in Three Deep-Sea Polychaetes.</title>
        <authorList>
            <person name="Perez M."/>
            <person name="Aroh O."/>
            <person name="Sun Y."/>
            <person name="Lan Y."/>
            <person name="Juniper S.K."/>
            <person name="Young C.R."/>
            <person name="Angers B."/>
            <person name="Qian P.Y."/>
        </authorList>
    </citation>
    <scope>NUCLEOTIDE SEQUENCE</scope>
    <source>
        <strain evidence="14">P08H-3</strain>
    </source>
</reference>
<comment type="caution">
    <text evidence="11">Lacks conserved residue(s) required for the propagation of feature annotation.</text>
</comment>